<feature type="transmembrane region" description="Helical" evidence="2">
    <location>
        <begin position="128"/>
        <end position="148"/>
    </location>
</feature>
<feature type="compositionally biased region" description="Basic and acidic residues" evidence="1">
    <location>
        <begin position="7"/>
        <end position="16"/>
    </location>
</feature>
<comment type="caution">
    <text evidence="3">The sequence shown here is derived from an EMBL/GenBank/DDBJ whole genome shotgun (WGS) entry which is preliminary data.</text>
</comment>
<protein>
    <submittedName>
        <fullName evidence="3">QueT transporter family protein</fullName>
    </submittedName>
</protein>
<evidence type="ECO:0000313" key="3">
    <source>
        <dbReference type="EMBL" id="MEQ2378454.1"/>
    </source>
</evidence>
<feature type="transmembrane region" description="Helical" evidence="2">
    <location>
        <begin position="154"/>
        <end position="180"/>
    </location>
</feature>
<evidence type="ECO:0000256" key="2">
    <source>
        <dbReference type="SAM" id="Phobius"/>
    </source>
</evidence>
<dbReference type="Pfam" id="PF06177">
    <property type="entry name" value="QueT"/>
    <property type="match status" value="1"/>
</dbReference>
<feature type="region of interest" description="Disordered" evidence="1">
    <location>
        <begin position="1"/>
        <end position="27"/>
    </location>
</feature>
<accession>A0ABV1BUA0</accession>
<keyword evidence="2" id="KW-1133">Transmembrane helix</keyword>
<proteinExistence type="predicted"/>
<dbReference type="EMBL" id="JBBMER010000001">
    <property type="protein sequence ID" value="MEQ2378454.1"/>
    <property type="molecule type" value="Genomic_DNA"/>
</dbReference>
<organism evidence="3 4">
    <name type="scientific">[Lactobacillus] rogosae</name>
    <dbReference type="NCBI Taxonomy" id="706562"/>
    <lineage>
        <taxon>Bacteria</taxon>
        <taxon>Bacillati</taxon>
        <taxon>Bacillota</taxon>
        <taxon>Clostridia</taxon>
        <taxon>Lachnospirales</taxon>
        <taxon>Lachnospiraceae</taxon>
        <taxon>Lachnospira</taxon>
    </lineage>
</organism>
<dbReference type="InterPro" id="IPR010387">
    <property type="entry name" value="QueT"/>
</dbReference>
<keyword evidence="4" id="KW-1185">Reference proteome</keyword>
<name>A0ABV1BUA0_9FIRM</name>
<keyword evidence="2" id="KW-0472">Membrane</keyword>
<evidence type="ECO:0000313" key="4">
    <source>
        <dbReference type="Proteomes" id="UP001442364"/>
    </source>
</evidence>
<gene>
    <name evidence="3" type="ORF">WMO14_00955</name>
</gene>
<feature type="transmembrane region" description="Helical" evidence="2">
    <location>
        <begin position="101"/>
        <end position="121"/>
    </location>
</feature>
<evidence type="ECO:0000256" key="1">
    <source>
        <dbReference type="SAM" id="MobiDB-lite"/>
    </source>
</evidence>
<feature type="transmembrane region" description="Helical" evidence="2">
    <location>
        <begin position="36"/>
        <end position="59"/>
    </location>
</feature>
<dbReference type="PANTHER" id="PTHR40044:SF1">
    <property type="entry name" value="INTEGRAL MEMBRANE PROTEIN"/>
    <property type="match status" value="1"/>
</dbReference>
<dbReference type="RefSeq" id="WP_022502024.1">
    <property type="nucleotide sequence ID" value="NZ_DAWCMB010000121.1"/>
</dbReference>
<sequence>MDTLNQGKEDKNKDIIENNNKNNSGNRNTKSAQFKVAFITQAAVIAALYVVLVIMFNYCSFGPIQFRIAEALTILPYFTPAAIPGLFVGCLLSNILGGAAIWDIIFGSIATLIGAIGTYALRKNKWLAPLPPIIANTLIVPFVLRYAYGSEGVFAMFFVTIGASEFIVCGVIGMLLLFALNPVRNVIFKGVE</sequence>
<dbReference type="PANTHER" id="PTHR40044">
    <property type="entry name" value="INTEGRAL MEMBRANE PROTEIN-RELATED"/>
    <property type="match status" value="1"/>
</dbReference>
<dbReference type="Proteomes" id="UP001442364">
    <property type="component" value="Unassembled WGS sequence"/>
</dbReference>
<keyword evidence="2" id="KW-0812">Transmembrane</keyword>
<feature type="transmembrane region" description="Helical" evidence="2">
    <location>
        <begin position="71"/>
        <end position="95"/>
    </location>
</feature>
<reference evidence="3 4" key="1">
    <citation type="submission" date="2024-03" db="EMBL/GenBank/DDBJ databases">
        <title>Human intestinal bacterial collection.</title>
        <authorList>
            <person name="Pauvert C."/>
            <person name="Hitch T.C.A."/>
            <person name="Clavel T."/>
        </authorList>
    </citation>
    <scope>NUCLEOTIDE SEQUENCE [LARGE SCALE GENOMIC DNA]</scope>
    <source>
        <strain evidence="3 4">CLA-AA-H255</strain>
    </source>
</reference>